<protein>
    <recommendedName>
        <fullName evidence="6">DUF1232 domain-containing protein</fullName>
    </recommendedName>
</protein>
<dbReference type="InterPro" id="IPR010652">
    <property type="entry name" value="DUF1232"/>
</dbReference>
<gene>
    <name evidence="7" type="ORF">SAMN04488569_100874</name>
</gene>
<name>A0A1I3WKC0_9LACT</name>
<proteinExistence type="predicted"/>
<feature type="transmembrane region" description="Helical" evidence="5">
    <location>
        <begin position="33"/>
        <end position="49"/>
    </location>
</feature>
<accession>A0A1I3WKC0</accession>
<reference evidence="8" key="1">
    <citation type="submission" date="2016-10" db="EMBL/GenBank/DDBJ databases">
        <authorList>
            <person name="Varghese N."/>
            <person name="Submissions S."/>
        </authorList>
    </citation>
    <scope>NUCLEOTIDE SEQUENCE [LARGE SCALE GENOMIC DNA]</scope>
    <source>
        <strain evidence="8">DSM 16108</strain>
    </source>
</reference>
<evidence type="ECO:0000313" key="8">
    <source>
        <dbReference type="Proteomes" id="UP000199589"/>
    </source>
</evidence>
<organism evidence="7 8">
    <name type="scientific">Marinilactibacillus piezotolerans</name>
    <dbReference type="NCBI Taxonomy" id="258723"/>
    <lineage>
        <taxon>Bacteria</taxon>
        <taxon>Bacillati</taxon>
        <taxon>Bacillota</taxon>
        <taxon>Bacilli</taxon>
        <taxon>Lactobacillales</taxon>
        <taxon>Carnobacteriaceae</taxon>
        <taxon>Marinilactibacillus</taxon>
    </lineage>
</organism>
<evidence type="ECO:0000256" key="4">
    <source>
        <dbReference type="ARBA" id="ARBA00023136"/>
    </source>
</evidence>
<evidence type="ECO:0000256" key="5">
    <source>
        <dbReference type="SAM" id="Phobius"/>
    </source>
</evidence>
<evidence type="ECO:0000259" key="6">
    <source>
        <dbReference type="Pfam" id="PF06803"/>
    </source>
</evidence>
<dbReference type="STRING" id="258723.GCA_900169305_01329"/>
<dbReference type="EMBL" id="FOSJ01000008">
    <property type="protein sequence ID" value="SFK07613.1"/>
    <property type="molecule type" value="Genomic_DNA"/>
</dbReference>
<dbReference type="Pfam" id="PF06803">
    <property type="entry name" value="DUF1232"/>
    <property type="match status" value="1"/>
</dbReference>
<dbReference type="OrthoDB" id="9793277at2"/>
<evidence type="ECO:0000256" key="2">
    <source>
        <dbReference type="ARBA" id="ARBA00022692"/>
    </source>
</evidence>
<dbReference type="AlphaFoldDB" id="A0A1I3WKC0"/>
<dbReference type="Proteomes" id="UP000199589">
    <property type="component" value="Unassembled WGS sequence"/>
</dbReference>
<evidence type="ECO:0000313" key="7">
    <source>
        <dbReference type="EMBL" id="SFK07613.1"/>
    </source>
</evidence>
<feature type="domain" description="DUF1232" evidence="6">
    <location>
        <begin position="32"/>
        <end position="64"/>
    </location>
</feature>
<keyword evidence="4 5" id="KW-0472">Membrane</keyword>
<dbReference type="GO" id="GO:0012505">
    <property type="term" value="C:endomembrane system"/>
    <property type="evidence" value="ECO:0007669"/>
    <property type="project" value="UniProtKB-SubCell"/>
</dbReference>
<comment type="subcellular location">
    <subcellularLocation>
        <location evidence="1">Endomembrane system</location>
        <topology evidence="1">Multi-pass membrane protein</topology>
    </subcellularLocation>
</comment>
<keyword evidence="3 5" id="KW-1133">Transmembrane helix</keyword>
<evidence type="ECO:0000256" key="1">
    <source>
        <dbReference type="ARBA" id="ARBA00004127"/>
    </source>
</evidence>
<keyword evidence="8" id="KW-1185">Reference proteome</keyword>
<evidence type="ECO:0000256" key="3">
    <source>
        <dbReference type="ARBA" id="ARBA00022989"/>
    </source>
</evidence>
<keyword evidence="2 5" id="KW-0812">Transmembrane</keyword>
<sequence>MKMNKNRKRTPMKQIKSLVTSLFKAKVETRKKWMVLGIIVYIISPVDLVPDFIPVMGYADDVIVPILLIIAEKLMSKDKEPATVHIRKDAEKIN</sequence>